<sequence length="145" mass="16268">MICNSSCDFFREELEPNPDVGGVGVLIGFLGTAWLVVILVITRYILAFNPGEDPLHDPKRDRTGHRKHIWHPNPVDMKAVGMLLGLRRWFGDRIDWDQVTTKARAAHLFCLPSWLRTFVLTLCSVVARYCSGFVTSSFSQGSGSC</sequence>
<evidence type="ECO:0000313" key="1">
    <source>
        <dbReference type="EMBL" id="KAL0940217.1"/>
    </source>
</evidence>
<dbReference type="Proteomes" id="UP000805649">
    <property type="component" value="Unassembled WGS sequence"/>
</dbReference>
<reference evidence="1 2" key="1">
    <citation type="journal article" date="2020" name="Phytopathology">
        <title>Genome Sequence Resources of Colletotrichum truncatum, C. plurivorum, C. musicola, and C. sojae: Four Species Pathogenic to Soybean (Glycine max).</title>
        <authorList>
            <person name="Rogerio F."/>
            <person name="Boufleur T.R."/>
            <person name="Ciampi-Guillardi M."/>
            <person name="Sukno S.A."/>
            <person name="Thon M.R."/>
            <person name="Massola Junior N.S."/>
            <person name="Baroncelli R."/>
        </authorList>
    </citation>
    <scope>NUCLEOTIDE SEQUENCE [LARGE SCALE GENOMIC DNA]</scope>
    <source>
        <strain evidence="1 2">CMES1059</strain>
    </source>
</reference>
<accession>A0ACC3Z7Z7</accession>
<name>A0ACC3Z7Z7_COLTU</name>
<comment type="caution">
    <text evidence="1">The sequence shown here is derived from an EMBL/GenBank/DDBJ whole genome shotgun (WGS) entry which is preliminary data.</text>
</comment>
<proteinExistence type="predicted"/>
<evidence type="ECO:0000313" key="2">
    <source>
        <dbReference type="Proteomes" id="UP000805649"/>
    </source>
</evidence>
<organism evidence="1 2">
    <name type="scientific">Colletotrichum truncatum</name>
    <name type="common">Anthracnose fungus</name>
    <name type="synonym">Colletotrichum capsici</name>
    <dbReference type="NCBI Taxonomy" id="5467"/>
    <lineage>
        <taxon>Eukaryota</taxon>
        <taxon>Fungi</taxon>
        <taxon>Dikarya</taxon>
        <taxon>Ascomycota</taxon>
        <taxon>Pezizomycotina</taxon>
        <taxon>Sordariomycetes</taxon>
        <taxon>Hypocreomycetidae</taxon>
        <taxon>Glomerellales</taxon>
        <taxon>Glomerellaceae</taxon>
        <taxon>Colletotrichum</taxon>
        <taxon>Colletotrichum truncatum species complex</taxon>
    </lineage>
</organism>
<keyword evidence="2" id="KW-1185">Reference proteome</keyword>
<gene>
    <name evidence="1" type="ORF">CTRU02_202980</name>
</gene>
<protein>
    <submittedName>
        <fullName evidence="1">Uncharacterized protein</fullName>
    </submittedName>
</protein>
<dbReference type="EMBL" id="VUJX02000002">
    <property type="protein sequence ID" value="KAL0940217.1"/>
    <property type="molecule type" value="Genomic_DNA"/>
</dbReference>